<dbReference type="Pfam" id="PF03222">
    <property type="entry name" value="Trp_Tyr_perm"/>
    <property type="match status" value="1"/>
</dbReference>
<dbReference type="RefSeq" id="WP_020370494.1">
    <property type="nucleotide sequence ID" value="NZ_APJW01000003.1"/>
</dbReference>
<evidence type="ECO:0000256" key="3">
    <source>
        <dbReference type="ARBA" id="ARBA00022475"/>
    </source>
</evidence>
<feature type="transmembrane region" description="Helical" evidence="9">
    <location>
        <begin position="335"/>
        <end position="354"/>
    </location>
</feature>
<organism evidence="10 11">
    <name type="scientific">Chlamydia ibidis 10-1398/6</name>
    <dbReference type="NCBI Taxonomy" id="1046581"/>
    <lineage>
        <taxon>Bacteria</taxon>
        <taxon>Pseudomonadati</taxon>
        <taxon>Chlamydiota</taxon>
        <taxon>Chlamydiia</taxon>
        <taxon>Chlamydiales</taxon>
        <taxon>Chlamydiaceae</taxon>
        <taxon>Chlamydia/Chlamydophila group</taxon>
        <taxon>Chlamydia</taxon>
    </lineage>
</organism>
<keyword evidence="6" id="KW-0029">Amino-acid transport</keyword>
<keyword evidence="11" id="KW-1185">Reference proteome</keyword>
<feature type="transmembrane region" description="Helical" evidence="9">
    <location>
        <begin position="218"/>
        <end position="246"/>
    </location>
</feature>
<evidence type="ECO:0000256" key="4">
    <source>
        <dbReference type="ARBA" id="ARBA00022519"/>
    </source>
</evidence>
<dbReference type="InterPro" id="IPR018227">
    <property type="entry name" value="Amino_acid_transport_2"/>
</dbReference>
<keyword evidence="7 9" id="KW-1133">Transmembrane helix</keyword>
<evidence type="ECO:0000256" key="6">
    <source>
        <dbReference type="ARBA" id="ARBA00022970"/>
    </source>
</evidence>
<comment type="caution">
    <text evidence="10">The sequence shown here is derived from an EMBL/GenBank/DDBJ whole genome shotgun (WGS) entry which is preliminary data.</text>
</comment>
<sequence>MSNSNKVFGGALLVAGTAIGAGVLAVPVLTAVGGFIPTLILYLISWLFSIASGFCFLEVMTWFKDRQQINMLSMARYTLGDVCKVLISLLYLFLFYSLLVAYFCEGGNILFRIFGPNVHWIRNLSPLSFAVIICPILMLKTRVIDYSNRVCVLGMGLAFLCFCIMGFTRIDVCLLSRSSWMSSIDGLPILFLSFGFQNVVPTLYYYMDKKVADVKKAIVLGSVTALIFYIVWEIIVLGTVPLSYLIEANSLGYTAVGALKNTLQNPLVYLAGEFFGFFALVSSFIGVALGMMDFLADAFGWCKRKHKFSIFFLAIIIPLAWSMCYPEIVVKCLNYAGGIGVALITGIFPVIMIWKGRYSKKHYNAKHLVPGGKVVLLFMFIIALTNIVTLCF</sequence>
<dbReference type="PANTHER" id="PTHR32195:SF26">
    <property type="entry name" value="TRYPTOPHAN OR TYROSINE TRANSPORTER PROTEIN"/>
    <property type="match status" value="1"/>
</dbReference>
<feature type="transmembrane region" description="Helical" evidence="9">
    <location>
        <begin position="187"/>
        <end position="206"/>
    </location>
</feature>
<keyword evidence="3" id="KW-1003">Cell membrane</keyword>
<evidence type="ECO:0000256" key="9">
    <source>
        <dbReference type="SAM" id="Phobius"/>
    </source>
</evidence>
<dbReference type="EMBL" id="APJW01000003">
    <property type="protein sequence ID" value="EQM62323.1"/>
    <property type="molecule type" value="Genomic_DNA"/>
</dbReference>
<accession>A0ABN0MYH0</accession>
<feature type="transmembrane region" description="Helical" evidence="9">
    <location>
        <begin position="35"/>
        <end position="57"/>
    </location>
</feature>
<dbReference type="InterPro" id="IPR013059">
    <property type="entry name" value="Trp_tyr_transpt"/>
</dbReference>
<evidence type="ECO:0000313" key="10">
    <source>
        <dbReference type="EMBL" id="EQM62323.1"/>
    </source>
</evidence>
<protein>
    <submittedName>
        <fullName evidence="10">Tryptophan/tyrosine permease family protein</fullName>
    </submittedName>
</protein>
<keyword evidence="4" id="KW-0997">Cell inner membrane</keyword>
<feature type="transmembrane region" description="Helical" evidence="9">
    <location>
        <begin position="374"/>
        <end position="390"/>
    </location>
</feature>
<feature type="transmembrane region" description="Helical" evidence="9">
    <location>
        <begin position="78"/>
        <end position="100"/>
    </location>
</feature>
<evidence type="ECO:0000256" key="5">
    <source>
        <dbReference type="ARBA" id="ARBA00022692"/>
    </source>
</evidence>
<evidence type="ECO:0000256" key="8">
    <source>
        <dbReference type="ARBA" id="ARBA00023136"/>
    </source>
</evidence>
<evidence type="ECO:0000256" key="7">
    <source>
        <dbReference type="ARBA" id="ARBA00022989"/>
    </source>
</evidence>
<evidence type="ECO:0000256" key="2">
    <source>
        <dbReference type="ARBA" id="ARBA00022448"/>
    </source>
</evidence>
<comment type="subcellular location">
    <subcellularLocation>
        <location evidence="1">Cell inner membrane</location>
        <topology evidence="1">Multi-pass membrane protein</topology>
    </subcellularLocation>
</comment>
<feature type="transmembrane region" description="Helical" evidence="9">
    <location>
        <begin position="308"/>
        <end position="329"/>
    </location>
</feature>
<dbReference type="PRINTS" id="PR00166">
    <property type="entry name" value="AROAAPRMEASE"/>
</dbReference>
<feature type="transmembrane region" description="Helical" evidence="9">
    <location>
        <begin position="266"/>
        <end position="296"/>
    </location>
</feature>
<name>A0ABN0MYH0_9CHLA</name>
<dbReference type="Proteomes" id="UP000016064">
    <property type="component" value="Unassembled WGS sequence"/>
</dbReference>
<reference evidence="10 11" key="1">
    <citation type="submission" date="2013-07" db="EMBL/GenBank/DDBJ databases">
        <title>Isolation of a new Chlamydia species from the feral Sacred Ibis (Threskiornis aethiopicus): Chlamydia ibidis.</title>
        <authorList>
            <person name="Vorimore F."/>
            <person name="Hsia R.-C."/>
            <person name="Huot-Creasy H."/>
            <person name="Bastian S."/>
            <person name="Deruyter L."/>
            <person name="Passet A."/>
            <person name="Sachse K."/>
            <person name="Bavoil P."/>
            <person name="Myers G."/>
            <person name="Laroucau K."/>
        </authorList>
    </citation>
    <scope>NUCLEOTIDE SEQUENCE [LARGE SCALE GENOMIC DNA]</scope>
    <source>
        <strain evidence="10 11">10-1398/6</strain>
    </source>
</reference>
<keyword evidence="8 9" id="KW-0472">Membrane</keyword>
<feature type="transmembrane region" description="Helical" evidence="9">
    <location>
        <begin position="150"/>
        <end position="167"/>
    </location>
</feature>
<feature type="transmembrane region" description="Helical" evidence="9">
    <location>
        <begin position="120"/>
        <end position="138"/>
    </location>
</feature>
<dbReference type="Gene3D" id="1.20.1740.10">
    <property type="entry name" value="Amino acid/polyamine transporter I"/>
    <property type="match status" value="1"/>
</dbReference>
<gene>
    <name evidence="10" type="ORF">H359_0885</name>
</gene>
<dbReference type="PANTHER" id="PTHR32195">
    <property type="entry name" value="OS07G0662800 PROTEIN"/>
    <property type="match status" value="1"/>
</dbReference>
<proteinExistence type="predicted"/>
<evidence type="ECO:0000256" key="1">
    <source>
        <dbReference type="ARBA" id="ARBA00004429"/>
    </source>
</evidence>
<keyword evidence="5 9" id="KW-0812">Transmembrane</keyword>
<keyword evidence="2" id="KW-0813">Transport</keyword>
<evidence type="ECO:0000313" key="11">
    <source>
        <dbReference type="Proteomes" id="UP000016064"/>
    </source>
</evidence>